<organism evidence="2 3">
    <name type="scientific">Paraclostridium bifermentans</name>
    <name type="common">Clostridium bifermentans</name>
    <dbReference type="NCBI Taxonomy" id="1490"/>
    <lineage>
        <taxon>Bacteria</taxon>
        <taxon>Bacillati</taxon>
        <taxon>Bacillota</taxon>
        <taxon>Clostridia</taxon>
        <taxon>Peptostreptococcales</taxon>
        <taxon>Peptostreptococcaceae</taxon>
        <taxon>Paraclostridium</taxon>
    </lineage>
</organism>
<accession>A0ABY8QZQ7</accession>
<proteinExistence type="predicted"/>
<keyword evidence="1" id="KW-1133">Transmembrane helix</keyword>
<keyword evidence="1" id="KW-0812">Transmembrane</keyword>
<keyword evidence="1" id="KW-0472">Membrane</keyword>
<feature type="transmembrane region" description="Helical" evidence="1">
    <location>
        <begin position="31"/>
        <end position="54"/>
    </location>
</feature>
<name>A0ABY8QZQ7_PARBF</name>
<dbReference type="Proteomes" id="UP001239169">
    <property type="component" value="Chromosome"/>
</dbReference>
<protein>
    <submittedName>
        <fullName evidence="2">Uncharacterized protein</fullName>
    </submittedName>
</protein>
<sequence length="142" mass="15804">MKKVKTFLAITFILTWVIAFGLMIQDGYKNPYAVVIIMGCMFMPSIGVISTTIITKESIKDVWVKPNLKGNIKYYLIAWLLPFLLIILGIVVYYLVFPGNFDGSMSTMINATKEQLSSAGQSIPSDNQLKAMLLTQIATSIL</sequence>
<feature type="transmembrane region" description="Helical" evidence="1">
    <location>
        <begin position="7"/>
        <end position="25"/>
    </location>
</feature>
<evidence type="ECO:0000313" key="3">
    <source>
        <dbReference type="Proteomes" id="UP001239169"/>
    </source>
</evidence>
<reference evidence="2 3" key="1">
    <citation type="submission" date="2023-04" db="EMBL/GenBank/DDBJ databases">
        <title>Bacteria Genome Submission.</title>
        <authorList>
            <person name="Isaac P."/>
        </authorList>
    </citation>
    <scope>NUCLEOTIDE SEQUENCE [LARGE SCALE GENOMIC DNA]</scope>
    <source>
        <strain evidence="2 3">SampleS7P1</strain>
    </source>
</reference>
<dbReference type="EMBL" id="CP124685">
    <property type="protein sequence ID" value="WGX74797.1"/>
    <property type="molecule type" value="Genomic_DNA"/>
</dbReference>
<feature type="transmembrane region" description="Helical" evidence="1">
    <location>
        <begin position="74"/>
        <end position="96"/>
    </location>
</feature>
<keyword evidence="3" id="KW-1185">Reference proteome</keyword>
<evidence type="ECO:0000313" key="2">
    <source>
        <dbReference type="EMBL" id="WGX74797.1"/>
    </source>
</evidence>
<gene>
    <name evidence="2" type="ORF">QJS64_11680</name>
</gene>
<evidence type="ECO:0000256" key="1">
    <source>
        <dbReference type="SAM" id="Phobius"/>
    </source>
</evidence>